<proteinExistence type="predicted"/>
<reference evidence="2 3" key="1">
    <citation type="submission" date="2019-12" db="EMBL/GenBank/DDBJ databases">
        <title>Genomic-based taxomic classification of the family Erythrobacteraceae.</title>
        <authorList>
            <person name="Xu L."/>
        </authorList>
    </citation>
    <scope>NUCLEOTIDE SEQUENCE [LARGE SCALE GENOMIC DNA]</scope>
    <source>
        <strain evidence="2 3">KCTC 52763</strain>
    </source>
</reference>
<gene>
    <name evidence="2" type="ORF">GRI41_09705</name>
</gene>
<evidence type="ECO:0000313" key="2">
    <source>
        <dbReference type="EMBL" id="MXO91096.1"/>
    </source>
</evidence>
<dbReference type="Proteomes" id="UP000442714">
    <property type="component" value="Unassembled WGS sequence"/>
</dbReference>
<dbReference type="AlphaFoldDB" id="A0A844ZVW8"/>
<keyword evidence="3" id="KW-1185">Reference proteome</keyword>
<dbReference type="RefSeq" id="WP_160604819.1">
    <property type="nucleotide sequence ID" value="NZ_WTYX01000002.1"/>
</dbReference>
<dbReference type="OrthoDB" id="7282816at2"/>
<sequence length="160" mass="18131">MADHLQPHRRPARPPAFHPVPLRDRKDGWAPIKQAEFIGYLAETRSVAKAARLVGRSRESAYRLRRKPGAEGFAAAWDIVMGRRFASDMTAVVRAARKVTPGLLWEHALSGKVKPVMRSGTFRTVTKKPDNSALLQHLAQLDRTCARIEEEERGRERSHY</sequence>
<comment type="caution">
    <text evidence="2">The sequence shown here is derived from an EMBL/GenBank/DDBJ whole genome shotgun (WGS) entry which is preliminary data.</text>
</comment>
<protein>
    <submittedName>
        <fullName evidence="2">Uncharacterized protein</fullName>
    </submittedName>
</protein>
<organism evidence="2 3">
    <name type="scientific">Pontixanthobacter aquaemixtae</name>
    <dbReference type="NCBI Taxonomy" id="1958940"/>
    <lineage>
        <taxon>Bacteria</taxon>
        <taxon>Pseudomonadati</taxon>
        <taxon>Pseudomonadota</taxon>
        <taxon>Alphaproteobacteria</taxon>
        <taxon>Sphingomonadales</taxon>
        <taxon>Erythrobacteraceae</taxon>
        <taxon>Pontixanthobacter</taxon>
    </lineage>
</organism>
<dbReference type="EMBL" id="WTYX01000002">
    <property type="protein sequence ID" value="MXO91096.1"/>
    <property type="molecule type" value="Genomic_DNA"/>
</dbReference>
<evidence type="ECO:0000313" key="3">
    <source>
        <dbReference type="Proteomes" id="UP000442714"/>
    </source>
</evidence>
<accession>A0A844ZVW8</accession>
<name>A0A844ZVW8_9SPHN</name>
<evidence type="ECO:0000256" key="1">
    <source>
        <dbReference type="SAM" id="MobiDB-lite"/>
    </source>
</evidence>
<feature type="region of interest" description="Disordered" evidence="1">
    <location>
        <begin position="1"/>
        <end position="24"/>
    </location>
</feature>